<protein>
    <recommendedName>
        <fullName evidence="3">Histidine kinase/HSP90-like ATPase domain-containing protein</fullName>
    </recommendedName>
</protein>
<proteinExistence type="predicted"/>
<evidence type="ECO:0000313" key="4">
    <source>
        <dbReference type="EMBL" id="KUO20494.1"/>
    </source>
</evidence>
<dbReference type="InterPro" id="IPR003594">
    <property type="entry name" value="HATPase_dom"/>
</dbReference>
<dbReference type="PANTHER" id="PTHR35526">
    <property type="entry name" value="ANTI-SIGMA-F FACTOR RSBW-RELATED"/>
    <property type="match status" value="1"/>
</dbReference>
<dbReference type="Gene3D" id="3.30.565.10">
    <property type="entry name" value="Histidine kinase-like ATPase, C-terminal domain"/>
    <property type="match status" value="1"/>
</dbReference>
<keyword evidence="5" id="KW-1185">Reference proteome</keyword>
<dbReference type="CDD" id="cd16936">
    <property type="entry name" value="HATPase_RsbW-like"/>
    <property type="match status" value="1"/>
</dbReference>
<comment type="caution">
    <text evidence="4">The sequence shown here is derived from an EMBL/GenBank/DDBJ whole genome shotgun (WGS) entry which is preliminary data.</text>
</comment>
<dbReference type="PANTHER" id="PTHR35526:SF3">
    <property type="entry name" value="ANTI-SIGMA-F FACTOR RSBW"/>
    <property type="match status" value="1"/>
</dbReference>
<keyword evidence="1" id="KW-0808">Transferase</keyword>
<evidence type="ECO:0000256" key="1">
    <source>
        <dbReference type="ARBA" id="ARBA00022527"/>
    </source>
</evidence>
<dbReference type="GO" id="GO:0004674">
    <property type="term" value="F:protein serine/threonine kinase activity"/>
    <property type="evidence" value="ECO:0007669"/>
    <property type="project" value="UniProtKB-KW"/>
</dbReference>
<dbReference type="RefSeq" id="WP_067020632.1">
    <property type="nucleotide sequence ID" value="NZ_KQ949081.1"/>
</dbReference>
<evidence type="ECO:0000256" key="2">
    <source>
        <dbReference type="SAM" id="MobiDB-lite"/>
    </source>
</evidence>
<evidence type="ECO:0000259" key="3">
    <source>
        <dbReference type="Pfam" id="PF13581"/>
    </source>
</evidence>
<dbReference type="EMBL" id="LMXB01000034">
    <property type="protein sequence ID" value="KUO20494.1"/>
    <property type="molecule type" value="Genomic_DNA"/>
</dbReference>
<organism evidence="4 5">
    <name type="scientific">Streptomyces dysideae</name>
    <dbReference type="NCBI Taxonomy" id="909626"/>
    <lineage>
        <taxon>Bacteria</taxon>
        <taxon>Bacillati</taxon>
        <taxon>Actinomycetota</taxon>
        <taxon>Actinomycetes</taxon>
        <taxon>Kitasatosporales</taxon>
        <taxon>Streptomycetaceae</taxon>
        <taxon>Streptomyces</taxon>
    </lineage>
</organism>
<dbReference type="STRING" id="909626.AQJ91_14075"/>
<dbReference type="Proteomes" id="UP000053260">
    <property type="component" value="Unassembled WGS sequence"/>
</dbReference>
<keyword evidence="1" id="KW-0418">Kinase</keyword>
<dbReference type="Pfam" id="PF13581">
    <property type="entry name" value="HATPase_c_2"/>
    <property type="match status" value="1"/>
</dbReference>
<dbReference type="AlphaFoldDB" id="A0A117S1D7"/>
<sequence length="142" mass="15315">MDPSPLATHPPQLYRLRAPNTATSPKICRDMVALLLEATGHGELADTARLLVSEMVTNVGLHTASLDVRLEAVVRHDRVRVAVYDDAPDAEPHPKSPGPQAEDGRGLLLLAGLAQDWGVARADSCRMGGKEVWFELHAPSPN</sequence>
<dbReference type="InterPro" id="IPR050267">
    <property type="entry name" value="Anti-sigma-factor_SerPK"/>
</dbReference>
<keyword evidence="1" id="KW-0723">Serine/threonine-protein kinase</keyword>
<dbReference type="InterPro" id="IPR036890">
    <property type="entry name" value="HATPase_C_sf"/>
</dbReference>
<accession>A0A117S1D7</accession>
<reference evidence="4 5" key="1">
    <citation type="submission" date="2015-10" db="EMBL/GenBank/DDBJ databases">
        <title>Draft genome sequence of Streptomyces sp. RV15, isolated from a marine sponge.</title>
        <authorList>
            <person name="Ruckert C."/>
            <person name="Abdelmohsen U.R."/>
            <person name="Winkler A."/>
            <person name="Hentschel U."/>
            <person name="Kalinowski J."/>
            <person name="Kampfer P."/>
            <person name="Glaeser S."/>
        </authorList>
    </citation>
    <scope>NUCLEOTIDE SEQUENCE [LARGE SCALE GENOMIC DNA]</scope>
    <source>
        <strain evidence="4 5">RV15</strain>
    </source>
</reference>
<gene>
    <name evidence="4" type="ORF">AQJ91_14075</name>
</gene>
<evidence type="ECO:0000313" key="5">
    <source>
        <dbReference type="Proteomes" id="UP000053260"/>
    </source>
</evidence>
<feature type="domain" description="Histidine kinase/HSP90-like ATPase" evidence="3">
    <location>
        <begin position="25"/>
        <end position="133"/>
    </location>
</feature>
<feature type="region of interest" description="Disordered" evidence="2">
    <location>
        <begin position="84"/>
        <end position="105"/>
    </location>
</feature>
<name>A0A117S1D7_9ACTN</name>
<dbReference type="OrthoDB" id="3871846at2"/>